<dbReference type="Proteomes" id="UP001058120">
    <property type="component" value="Chromosome"/>
</dbReference>
<organism evidence="1 2">
    <name type="scientific">Taurinivorans muris</name>
    <dbReference type="NCBI Taxonomy" id="2787751"/>
    <lineage>
        <taxon>Bacteria</taxon>
        <taxon>Pseudomonadati</taxon>
        <taxon>Thermodesulfobacteriota</taxon>
        <taxon>Desulfovibrionia</taxon>
        <taxon>Desulfovibrionales</taxon>
        <taxon>Desulfovibrionaceae</taxon>
        <taxon>Taurinivorans</taxon>
    </lineage>
</organism>
<dbReference type="SUPFAM" id="SSF53335">
    <property type="entry name" value="S-adenosyl-L-methionine-dependent methyltransferases"/>
    <property type="match status" value="1"/>
</dbReference>
<dbReference type="RefSeq" id="WP_334315852.1">
    <property type="nucleotide sequence ID" value="NZ_CP065938.1"/>
</dbReference>
<dbReference type="InterPro" id="IPR029063">
    <property type="entry name" value="SAM-dependent_MTases_sf"/>
</dbReference>
<protein>
    <submittedName>
        <fullName evidence="1">Uncharacterized protein</fullName>
    </submittedName>
</protein>
<gene>
    <name evidence="1" type="ORF">JBF11_02740</name>
</gene>
<dbReference type="EMBL" id="CP065938">
    <property type="protein sequence ID" value="UWX06249.1"/>
    <property type="molecule type" value="Genomic_DNA"/>
</dbReference>
<sequence length="238" mass="27652">MDIKEIDILGDDIDNHWYYKSKALAVSKVLQPYKKDTIFDIGAGSAFFSKYLIKNSGVKESWCVDIAYDSEYDEQYAEGLIHYREECPEVEPDLTLFVDVLEHIDDDEAFLKSYVEKAPKGSYFFISVPAFKFLWSQHDVFLGHKRRYTLKNLENLVENSSLCPVNSFYYFGSVFPLAVLTRMADNLFSKKDTPKSQLQRHSKFVNSFLSFLCTQETKIMQKNRFFGLSAMCIAYKKD</sequence>
<reference evidence="1" key="1">
    <citation type="submission" date="2020-12" db="EMBL/GenBank/DDBJ databases">
        <title>Taurinivorans muris gen. nov., sp. nov., fundamental and realized metabolic niche of a ubiquitous sulfidogenic bacterium in the murine intestine.</title>
        <authorList>
            <person name="Ye H."/>
            <person name="Hanson B.T."/>
            <person name="Loy A."/>
        </authorList>
    </citation>
    <scope>NUCLEOTIDE SEQUENCE</scope>
    <source>
        <strain evidence="1">LT0009</strain>
    </source>
</reference>
<evidence type="ECO:0000313" key="1">
    <source>
        <dbReference type="EMBL" id="UWX06249.1"/>
    </source>
</evidence>
<keyword evidence="2" id="KW-1185">Reference proteome</keyword>
<evidence type="ECO:0000313" key="2">
    <source>
        <dbReference type="Proteomes" id="UP001058120"/>
    </source>
</evidence>
<name>A0ABY5Y3V9_9BACT</name>
<accession>A0ABY5Y3V9</accession>
<dbReference type="Gene3D" id="3.40.50.150">
    <property type="entry name" value="Vaccinia Virus protein VP39"/>
    <property type="match status" value="1"/>
</dbReference>
<proteinExistence type="predicted"/>